<comment type="caution">
    <text evidence="1">The sequence shown here is derived from an EMBL/GenBank/DDBJ whole genome shotgun (WGS) entry which is preliminary data.</text>
</comment>
<sequence length="233" mass="27768">MFCGVFAPYVLKCESLATGTLNSLWPNSFRPEQDWIMSFKNREYKYSFCLKTENYHMRFQLVGLWKKSVISDWAHINSCPGFRLVLIPSLREKLHEKQTFAYFRNEKNEFKKFKNFLSQLFTSKDLKFKLTHNFDDKDASVTVKKRHSLTEKLINFFGADDFCDQLNIKKILTYYNCIFFQKQRPLLLNYLICVPLNTHCDATSPHPNIFANKMYILRYDHKAGHKINQPHFF</sequence>
<dbReference type="Proteomes" id="UP000276133">
    <property type="component" value="Unassembled WGS sequence"/>
</dbReference>
<organism evidence="1 2">
    <name type="scientific">Brachionus plicatilis</name>
    <name type="common">Marine rotifer</name>
    <name type="synonym">Brachionus muelleri</name>
    <dbReference type="NCBI Taxonomy" id="10195"/>
    <lineage>
        <taxon>Eukaryota</taxon>
        <taxon>Metazoa</taxon>
        <taxon>Spiralia</taxon>
        <taxon>Gnathifera</taxon>
        <taxon>Rotifera</taxon>
        <taxon>Eurotatoria</taxon>
        <taxon>Monogononta</taxon>
        <taxon>Pseudotrocha</taxon>
        <taxon>Ploima</taxon>
        <taxon>Brachionidae</taxon>
        <taxon>Brachionus</taxon>
    </lineage>
</organism>
<name>A0A3M7PA18_BRAPC</name>
<keyword evidence="2" id="KW-1185">Reference proteome</keyword>
<proteinExistence type="predicted"/>
<gene>
    <name evidence="1" type="ORF">BpHYR1_051797</name>
</gene>
<evidence type="ECO:0000313" key="2">
    <source>
        <dbReference type="Proteomes" id="UP000276133"/>
    </source>
</evidence>
<evidence type="ECO:0000313" key="1">
    <source>
        <dbReference type="EMBL" id="RMZ95620.1"/>
    </source>
</evidence>
<protein>
    <submittedName>
        <fullName evidence="1">Uncharacterized protein</fullName>
    </submittedName>
</protein>
<accession>A0A3M7PA18</accession>
<dbReference type="AlphaFoldDB" id="A0A3M7PA18"/>
<dbReference type="EMBL" id="REGN01012359">
    <property type="protein sequence ID" value="RMZ95620.1"/>
    <property type="molecule type" value="Genomic_DNA"/>
</dbReference>
<reference evidence="1 2" key="1">
    <citation type="journal article" date="2018" name="Sci. Rep.">
        <title>Genomic signatures of local adaptation to the degree of environmental predictability in rotifers.</title>
        <authorList>
            <person name="Franch-Gras L."/>
            <person name="Hahn C."/>
            <person name="Garcia-Roger E.M."/>
            <person name="Carmona M.J."/>
            <person name="Serra M."/>
            <person name="Gomez A."/>
        </authorList>
    </citation>
    <scope>NUCLEOTIDE SEQUENCE [LARGE SCALE GENOMIC DNA]</scope>
    <source>
        <strain evidence="1">HYR1</strain>
    </source>
</reference>